<dbReference type="PROSITE" id="PS50880">
    <property type="entry name" value="TOPRIM"/>
    <property type="match status" value="1"/>
</dbReference>
<dbReference type="GO" id="GO:0003677">
    <property type="term" value="F:DNA binding"/>
    <property type="evidence" value="ECO:0007669"/>
    <property type="project" value="UniProtKB-KW"/>
</dbReference>
<dbReference type="AlphaFoldDB" id="A0A059EAU6"/>
<dbReference type="GO" id="GO:0005737">
    <property type="term" value="C:cytoplasm"/>
    <property type="evidence" value="ECO:0007669"/>
    <property type="project" value="TreeGrafter"/>
</dbReference>
<dbReference type="PIRSF" id="PIRSF002811">
    <property type="entry name" value="DnaG"/>
    <property type="match status" value="1"/>
</dbReference>
<dbReference type="NCBIfam" id="TIGR01391">
    <property type="entry name" value="dnaG"/>
    <property type="match status" value="1"/>
</dbReference>
<evidence type="ECO:0000256" key="2">
    <source>
        <dbReference type="ARBA" id="ARBA00022515"/>
    </source>
</evidence>
<evidence type="ECO:0000256" key="9">
    <source>
        <dbReference type="ARBA" id="ARBA00022842"/>
    </source>
</evidence>
<comment type="cofactor">
    <cofactor evidence="13">
        <name>Zn(2+)</name>
        <dbReference type="ChEBI" id="CHEBI:29105"/>
    </cofactor>
    <text evidence="13">Binds 1 zinc ion per monomer.</text>
</comment>
<accession>A0A059EAU6</accession>
<keyword evidence="4 12" id="KW-0548">Nucleotidyltransferase</keyword>
<keyword evidence="7" id="KW-0863">Zinc-finger</keyword>
<dbReference type="Pfam" id="PF01807">
    <property type="entry name" value="Zn_ribbon_DnaG"/>
    <property type="match status" value="1"/>
</dbReference>
<dbReference type="InterPro" id="IPR030846">
    <property type="entry name" value="DnaG_bac"/>
</dbReference>
<dbReference type="Proteomes" id="UP000263957">
    <property type="component" value="Unassembled WGS sequence"/>
</dbReference>
<dbReference type="PATRIC" id="fig|1280948.3.peg.135"/>
<comment type="similarity">
    <text evidence="12 13">Belongs to the DnaG primase family.</text>
</comment>
<keyword evidence="8 13" id="KW-0862">Zinc</keyword>
<dbReference type="EC" id="2.7.7.101" evidence="12"/>
<dbReference type="SMART" id="SM00493">
    <property type="entry name" value="TOPRIM"/>
    <property type="match status" value="1"/>
</dbReference>
<dbReference type="CDD" id="cd03364">
    <property type="entry name" value="TOPRIM_DnaG_primases"/>
    <property type="match status" value="1"/>
</dbReference>
<evidence type="ECO:0000256" key="3">
    <source>
        <dbReference type="ARBA" id="ARBA00022679"/>
    </source>
</evidence>
<name>A0A059EAU6_9PROT</name>
<dbReference type="InterPro" id="IPR037068">
    <property type="entry name" value="DNA_primase_core_N_sf"/>
</dbReference>
<dbReference type="RefSeq" id="WP_081805961.1">
    <property type="nucleotide sequence ID" value="NZ_AWFH01000001.1"/>
</dbReference>
<evidence type="ECO:0000256" key="10">
    <source>
        <dbReference type="ARBA" id="ARBA00023125"/>
    </source>
</evidence>
<dbReference type="EMBL" id="DOGS01000025">
    <property type="protein sequence ID" value="HBQ47457.1"/>
    <property type="molecule type" value="Genomic_DNA"/>
</dbReference>
<comment type="caution">
    <text evidence="12">Lacks conserved residue(s) required for the propagation of feature annotation.</text>
</comment>
<evidence type="ECO:0000256" key="1">
    <source>
        <dbReference type="ARBA" id="ARBA00022478"/>
    </source>
</evidence>
<dbReference type="InterPro" id="IPR050219">
    <property type="entry name" value="DnaG_primase"/>
</dbReference>
<evidence type="ECO:0000256" key="11">
    <source>
        <dbReference type="ARBA" id="ARBA00023163"/>
    </source>
</evidence>
<reference evidence="16 19" key="2">
    <citation type="journal article" date="2018" name="Nat. Biotechnol.">
        <title>A standardized bacterial taxonomy based on genome phylogeny substantially revises the tree of life.</title>
        <authorList>
            <person name="Parks D.H."/>
            <person name="Chuvochina M."/>
            <person name="Waite D.W."/>
            <person name="Rinke C."/>
            <person name="Skarshewski A."/>
            <person name="Chaumeil P.A."/>
            <person name="Hugenholtz P."/>
        </authorList>
    </citation>
    <scope>NUCLEOTIDE SEQUENCE [LARGE SCALE GENOMIC DNA]</scope>
    <source>
        <strain evidence="16">UBA10378</strain>
    </source>
</reference>
<evidence type="ECO:0000256" key="8">
    <source>
        <dbReference type="ARBA" id="ARBA00022833"/>
    </source>
</evidence>
<dbReference type="SMART" id="SM00400">
    <property type="entry name" value="ZnF_CHCC"/>
    <property type="match status" value="1"/>
</dbReference>
<keyword evidence="1 12" id="KW-0240">DNA-directed RNA polymerase</keyword>
<evidence type="ECO:0000256" key="14">
    <source>
        <dbReference type="SAM" id="MobiDB-lite"/>
    </source>
</evidence>
<evidence type="ECO:0000313" key="18">
    <source>
        <dbReference type="Proteomes" id="UP000024547"/>
    </source>
</evidence>
<dbReference type="HAMAP" id="MF_00974">
    <property type="entry name" value="DNA_primase_DnaG"/>
    <property type="match status" value="1"/>
</dbReference>
<keyword evidence="10 12" id="KW-0238">DNA-binding</keyword>
<dbReference type="eggNOG" id="COG0358">
    <property type="taxonomic scope" value="Bacteria"/>
</dbReference>
<keyword evidence="9" id="KW-0460">Magnesium</keyword>
<dbReference type="InterPro" id="IPR006295">
    <property type="entry name" value="DNA_primase_DnaG"/>
</dbReference>
<dbReference type="InterPro" id="IPR034151">
    <property type="entry name" value="TOPRIM_DnaG_bac"/>
</dbReference>
<comment type="function">
    <text evidence="12 13">RNA polymerase that catalyzes the synthesis of short RNA molecules used as primers for DNA polymerase during DNA replication.</text>
</comment>
<dbReference type="PANTHER" id="PTHR30313:SF2">
    <property type="entry name" value="DNA PRIMASE"/>
    <property type="match status" value="1"/>
</dbReference>
<comment type="caution">
    <text evidence="17">The sequence shown here is derived from an EMBL/GenBank/DDBJ whole genome shotgun (WGS) entry which is preliminary data.</text>
</comment>
<feature type="region of interest" description="Disordered" evidence="14">
    <location>
        <begin position="437"/>
        <end position="466"/>
    </location>
</feature>
<dbReference type="GO" id="GO:0000428">
    <property type="term" value="C:DNA-directed RNA polymerase complex"/>
    <property type="evidence" value="ECO:0007669"/>
    <property type="project" value="UniProtKB-KW"/>
</dbReference>
<dbReference type="Pfam" id="PF13662">
    <property type="entry name" value="Toprim_4"/>
    <property type="match status" value="1"/>
</dbReference>
<dbReference type="Gene3D" id="3.90.980.10">
    <property type="entry name" value="DNA primase, catalytic core, N-terminal domain"/>
    <property type="match status" value="1"/>
</dbReference>
<gene>
    <name evidence="12" type="primary">dnaG</name>
    <name evidence="16" type="ORF">DD728_01000</name>
    <name evidence="17" type="ORF">HY36_00690</name>
</gene>
<keyword evidence="2 12" id="KW-0639">Primosome</keyword>
<dbReference type="Gene3D" id="3.90.580.10">
    <property type="entry name" value="Zinc finger, CHC2-type domain"/>
    <property type="match status" value="1"/>
</dbReference>
<dbReference type="FunFam" id="3.90.980.10:FF:000001">
    <property type="entry name" value="DNA primase"/>
    <property type="match status" value="1"/>
</dbReference>
<evidence type="ECO:0000259" key="15">
    <source>
        <dbReference type="PROSITE" id="PS50880"/>
    </source>
</evidence>
<keyword evidence="5 12" id="KW-0235">DNA replication</keyword>
<comment type="subunit">
    <text evidence="12">Monomer. Interacts with DnaB.</text>
</comment>
<dbReference type="Pfam" id="PF08275">
    <property type="entry name" value="DNAG_N"/>
    <property type="match status" value="1"/>
</dbReference>
<dbReference type="InterPro" id="IPR013264">
    <property type="entry name" value="DNAG_N"/>
</dbReference>
<dbReference type="InterPro" id="IPR002694">
    <property type="entry name" value="Znf_CHC2"/>
</dbReference>
<dbReference type="FunFam" id="3.90.580.10:FF:000001">
    <property type="entry name" value="DNA primase"/>
    <property type="match status" value="1"/>
</dbReference>
<dbReference type="STRING" id="1280948.HY36_00690"/>
<protein>
    <recommendedName>
        <fullName evidence="12 13">DNA primase</fullName>
        <ecNumber evidence="12">2.7.7.101</ecNumber>
    </recommendedName>
</protein>
<dbReference type="InterPro" id="IPR036977">
    <property type="entry name" value="DNA_primase_Znf_CHC2"/>
</dbReference>
<evidence type="ECO:0000256" key="13">
    <source>
        <dbReference type="PIRNR" id="PIRNR002811"/>
    </source>
</evidence>
<dbReference type="SUPFAM" id="SSF57783">
    <property type="entry name" value="Zinc beta-ribbon"/>
    <property type="match status" value="1"/>
</dbReference>
<organism evidence="17 18">
    <name type="scientific">Hyphomonas atlantica</name>
    <dbReference type="NCBI Taxonomy" id="1280948"/>
    <lineage>
        <taxon>Bacteria</taxon>
        <taxon>Pseudomonadati</taxon>
        <taxon>Pseudomonadota</taxon>
        <taxon>Alphaproteobacteria</taxon>
        <taxon>Hyphomonadales</taxon>
        <taxon>Hyphomonadaceae</taxon>
        <taxon>Hyphomonas</taxon>
    </lineage>
</organism>
<keyword evidence="11 12" id="KW-0804">Transcription</keyword>
<evidence type="ECO:0000256" key="4">
    <source>
        <dbReference type="ARBA" id="ARBA00022695"/>
    </source>
</evidence>
<dbReference type="Proteomes" id="UP000024547">
    <property type="component" value="Unassembled WGS sequence"/>
</dbReference>
<feature type="compositionally biased region" description="Gly residues" evidence="14">
    <location>
        <begin position="443"/>
        <end position="453"/>
    </location>
</feature>
<reference evidence="17 18" key="1">
    <citation type="journal article" date="2014" name="Antonie Van Leeuwenhoek">
        <title>Hyphomonas beringensis sp. nov. and Hyphomonas chukchiensis sp. nov., isolated from surface seawater of the Bering Sea and Chukchi Sea.</title>
        <authorList>
            <person name="Li C."/>
            <person name="Lai Q."/>
            <person name="Li G."/>
            <person name="Dong C."/>
            <person name="Wang J."/>
            <person name="Liao Y."/>
            <person name="Shao Z."/>
        </authorList>
    </citation>
    <scope>NUCLEOTIDE SEQUENCE [LARGE SCALE GENOMIC DNA]</scope>
    <source>
        <strain evidence="17 18">22II1-22F38</strain>
    </source>
</reference>
<comment type="catalytic activity">
    <reaction evidence="12">
        <text>ssDNA + n NTP = ssDNA/pppN(pN)n-1 hybrid + (n-1) diphosphate.</text>
        <dbReference type="EC" id="2.7.7.101"/>
    </reaction>
</comment>
<dbReference type="PANTHER" id="PTHR30313">
    <property type="entry name" value="DNA PRIMASE"/>
    <property type="match status" value="1"/>
</dbReference>
<dbReference type="EMBL" id="AWFH01000001">
    <property type="protein sequence ID" value="KCZ64778.1"/>
    <property type="molecule type" value="Genomic_DNA"/>
</dbReference>
<evidence type="ECO:0000256" key="6">
    <source>
        <dbReference type="ARBA" id="ARBA00022723"/>
    </source>
</evidence>
<proteinExistence type="inferred from homology"/>
<sequence>MSSTVRIPDGFVDELKARIRPSDVIGRKVKLTKKGKEWVGLSPFTAEKTPSFYVNDQKRIFKCFSSGMGGDVISFVMETERLSFMEAVEKLAEEAGMELPRADPRAAEAYDHRKRLQEVCEAAAAYFEERLQSSEGAGAREYLEGRGLKPAAWKRHRLGYAPDDWRKTSAHLKAEGFTQAEILEAGLTKESDRGGEPYDAFRGRLMFPIPDSRGGIIAFGGRALTPDAKPKYLNSGDTPLFHKSRVLYRYKAAREALGHGEGGGLIVCEGYMDAIALTEAGFGQAVAPLGTALTEEQISLLWRAGPEPVLCFDGDRAGLGAAYRAVDRALPHVEPGRSLFFVLLPDGMDPDDLIRERGPVAMGEALEARIPLSELLWLRERDAEPLDTPERQAGLEARLMQAAAQIKHPGVKAAYERDLKSRMRDHFWQLRQAKRQNGFTKGKPGGRGQGGAPAFGSQPGIQANKGGRQNPGVLLLMQAVMSPAILSGMEEILIAADFRNPMSNRLRDVIVDFLIEDEELSLQAVCDLLVREGHEHELSQIDMTRISRIRTDEPAYKSWKAAIEVFIPVDTAPSADDEVRRLKLKRRLVAERRKAHEERVLVDQQEKAMGKANIGDFWKQFEEKNPWFKQDGSNE</sequence>
<keyword evidence="6 13" id="KW-0479">Metal-binding</keyword>
<dbReference type="InterPro" id="IPR006171">
    <property type="entry name" value="TOPRIM_dom"/>
</dbReference>
<dbReference type="GO" id="GO:0003899">
    <property type="term" value="F:DNA-directed RNA polymerase activity"/>
    <property type="evidence" value="ECO:0007669"/>
    <property type="project" value="UniProtKB-UniRule"/>
</dbReference>
<evidence type="ECO:0000256" key="5">
    <source>
        <dbReference type="ARBA" id="ARBA00022705"/>
    </source>
</evidence>
<evidence type="ECO:0000313" key="17">
    <source>
        <dbReference type="EMBL" id="KCZ64778.1"/>
    </source>
</evidence>
<evidence type="ECO:0000313" key="16">
    <source>
        <dbReference type="EMBL" id="HBQ47457.1"/>
    </source>
</evidence>
<dbReference type="SUPFAM" id="SSF56731">
    <property type="entry name" value="DNA primase core"/>
    <property type="match status" value="1"/>
</dbReference>
<feature type="domain" description="Toprim" evidence="15">
    <location>
        <begin position="263"/>
        <end position="345"/>
    </location>
</feature>
<dbReference type="GO" id="GO:1990077">
    <property type="term" value="C:primosome complex"/>
    <property type="evidence" value="ECO:0007669"/>
    <property type="project" value="UniProtKB-KW"/>
</dbReference>
<evidence type="ECO:0000313" key="19">
    <source>
        <dbReference type="Proteomes" id="UP000263957"/>
    </source>
</evidence>
<dbReference type="OrthoDB" id="9803773at2"/>
<dbReference type="Gene3D" id="3.40.1360.10">
    <property type="match status" value="1"/>
</dbReference>
<dbReference type="FunFam" id="3.40.1360.10:FF:000002">
    <property type="entry name" value="DNA primase"/>
    <property type="match status" value="1"/>
</dbReference>
<keyword evidence="18" id="KW-1185">Reference proteome</keyword>
<dbReference type="GO" id="GO:0008270">
    <property type="term" value="F:zinc ion binding"/>
    <property type="evidence" value="ECO:0007669"/>
    <property type="project" value="UniProtKB-KW"/>
</dbReference>
<dbReference type="GO" id="GO:0006269">
    <property type="term" value="P:DNA replication, synthesis of primer"/>
    <property type="evidence" value="ECO:0007669"/>
    <property type="project" value="UniProtKB-UniRule"/>
</dbReference>
<keyword evidence="3 12" id="KW-0808">Transferase</keyword>
<evidence type="ECO:0000256" key="12">
    <source>
        <dbReference type="HAMAP-Rule" id="MF_00974"/>
    </source>
</evidence>
<evidence type="ECO:0000256" key="7">
    <source>
        <dbReference type="ARBA" id="ARBA00022771"/>
    </source>
</evidence>